<evidence type="ECO:0000313" key="6">
    <source>
        <dbReference type="EMBL" id="KAH6659287.1"/>
    </source>
</evidence>
<dbReference type="InterPro" id="IPR006913">
    <property type="entry name" value="CENP-V/GFA"/>
</dbReference>
<protein>
    <submittedName>
        <fullName evidence="6">Mss4-like protein</fullName>
    </submittedName>
</protein>
<dbReference type="PROSITE" id="PS51891">
    <property type="entry name" value="CENP_V_GFA"/>
    <property type="match status" value="1"/>
</dbReference>
<feature type="domain" description="CENP-V/GFA" evidence="5">
    <location>
        <begin position="91"/>
        <end position="224"/>
    </location>
</feature>
<keyword evidence="2" id="KW-0479">Metal-binding</keyword>
<name>A0A9P8UW45_9PEZI</name>
<dbReference type="RefSeq" id="XP_045963418.1">
    <property type="nucleotide sequence ID" value="XM_046101236.1"/>
</dbReference>
<evidence type="ECO:0000256" key="1">
    <source>
        <dbReference type="ARBA" id="ARBA00005495"/>
    </source>
</evidence>
<evidence type="ECO:0000256" key="2">
    <source>
        <dbReference type="ARBA" id="ARBA00022723"/>
    </source>
</evidence>
<dbReference type="InterPro" id="IPR011057">
    <property type="entry name" value="Mss4-like_sf"/>
</dbReference>
<comment type="caution">
    <text evidence="6">The sequence shown here is derived from an EMBL/GenBank/DDBJ whole genome shotgun (WGS) entry which is preliminary data.</text>
</comment>
<organism evidence="6 7">
    <name type="scientific">Truncatella angustata</name>
    <dbReference type="NCBI Taxonomy" id="152316"/>
    <lineage>
        <taxon>Eukaryota</taxon>
        <taxon>Fungi</taxon>
        <taxon>Dikarya</taxon>
        <taxon>Ascomycota</taxon>
        <taxon>Pezizomycotina</taxon>
        <taxon>Sordariomycetes</taxon>
        <taxon>Xylariomycetidae</taxon>
        <taxon>Amphisphaeriales</taxon>
        <taxon>Sporocadaceae</taxon>
        <taxon>Truncatella</taxon>
    </lineage>
</organism>
<dbReference type="PANTHER" id="PTHR33337">
    <property type="entry name" value="GFA DOMAIN-CONTAINING PROTEIN"/>
    <property type="match status" value="1"/>
</dbReference>
<reference evidence="6" key="1">
    <citation type="journal article" date="2021" name="Nat. Commun.">
        <title>Genetic determinants of endophytism in the Arabidopsis root mycobiome.</title>
        <authorList>
            <person name="Mesny F."/>
            <person name="Miyauchi S."/>
            <person name="Thiergart T."/>
            <person name="Pickel B."/>
            <person name="Atanasova L."/>
            <person name="Karlsson M."/>
            <person name="Huettel B."/>
            <person name="Barry K.W."/>
            <person name="Haridas S."/>
            <person name="Chen C."/>
            <person name="Bauer D."/>
            <person name="Andreopoulos W."/>
            <person name="Pangilinan J."/>
            <person name="LaButti K."/>
            <person name="Riley R."/>
            <person name="Lipzen A."/>
            <person name="Clum A."/>
            <person name="Drula E."/>
            <person name="Henrissat B."/>
            <person name="Kohler A."/>
            <person name="Grigoriev I.V."/>
            <person name="Martin F.M."/>
            <person name="Hacquard S."/>
        </authorList>
    </citation>
    <scope>NUCLEOTIDE SEQUENCE</scope>
    <source>
        <strain evidence="6">MPI-SDFR-AT-0073</strain>
    </source>
</reference>
<dbReference type="GO" id="GO:0046872">
    <property type="term" value="F:metal ion binding"/>
    <property type="evidence" value="ECO:0007669"/>
    <property type="project" value="UniProtKB-KW"/>
</dbReference>
<dbReference type="Pfam" id="PF04828">
    <property type="entry name" value="GFA"/>
    <property type="match status" value="1"/>
</dbReference>
<dbReference type="AlphaFoldDB" id="A0A9P8UW45"/>
<comment type="similarity">
    <text evidence="1">Belongs to the Gfa family.</text>
</comment>
<dbReference type="EMBL" id="JAGPXC010000001">
    <property type="protein sequence ID" value="KAH6659287.1"/>
    <property type="molecule type" value="Genomic_DNA"/>
</dbReference>
<gene>
    <name evidence="6" type="ORF">BKA67DRAFT_544042</name>
</gene>
<dbReference type="Proteomes" id="UP000758603">
    <property type="component" value="Unassembled WGS sequence"/>
</dbReference>
<dbReference type="SUPFAM" id="SSF51316">
    <property type="entry name" value="Mss4-like"/>
    <property type="match status" value="1"/>
</dbReference>
<evidence type="ECO:0000256" key="3">
    <source>
        <dbReference type="ARBA" id="ARBA00022833"/>
    </source>
</evidence>
<dbReference type="GeneID" id="70130128"/>
<sequence>MILRGTSAHHLGPKLRFTGAALQLRHIQPLRQKAELPFRRNLSYSCTQLTKRVLHANSTTMAATDATVARTWDKRPPYASIEGAETFEKKLEGKCQCGRVKYWLSRDAPLTAKYCHCRGCQLLHGAPFQWAAIFHKEDMMFENGTKDLVFYNSGGNTLGHDLPCKVSCAHCRSPIFDEGRRMVLLFPTLIRFEDKKQRDKFSPQCHIFYGSRVVDIPDGKPKWDGLDSSSLLLDDMP</sequence>
<accession>A0A9P8UW45</accession>
<evidence type="ECO:0000313" key="7">
    <source>
        <dbReference type="Proteomes" id="UP000758603"/>
    </source>
</evidence>
<evidence type="ECO:0000259" key="5">
    <source>
        <dbReference type="PROSITE" id="PS51891"/>
    </source>
</evidence>
<evidence type="ECO:0000256" key="4">
    <source>
        <dbReference type="ARBA" id="ARBA00023239"/>
    </source>
</evidence>
<dbReference type="Gene3D" id="3.90.1590.10">
    <property type="entry name" value="glutathione-dependent formaldehyde- activating enzyme (gfa)"/>
    <property type="match status" value="1"/>
</dbReference>
<keyword evidence="7" id="KW-1185">Reference proteome</keyword>
<dbReference type="PANTHER" id="PTHR33337:SF40">
    <property type="entry name" value="CENP-V_GFA DOMAIN-CONTAINING PROTEIN-RELATED"/>
    <property type="match status" value="1"/>
</dbReference>
<keyword evidence="4" id="KW-0456">Lyase</keyword>
<keyword evidence="3" id="KW-0862">Zinc</keyword>
<dbReference type="GO" id="GO:0016846">
    <property type="term" value="F:carbon-sulfur lyase activity"/>
    <property type="evidence" value="ECO:0007669"/>
    <property type="project" value="InterPro"/>
</dbReference>
<proteinExistence type="inferred from homology"/>
<dbReference type="OrthoDB" id="9970124at2759"/>